<evidence type="ECO:0000256" key="3">
    <source>
        <dbReference type="ARBA" id="ARBA00022618"/>
    </source>
</evidence>
<dbReference type="InterPro" id="IPR019440">
    <property type="entry name" value="MAU2"/>
</dbReference>
<dbReference type="AlphaFoldDB" id="A0A9P6Q002"/>
<sequence>MLSRWDEAVFYLERLKPHMDIMNVLDRTSSPVQQPAASSSTPQPVHPQQPQVSCQSKQLRVFFLILYISCMLRLGRMEKAQAALTALHTALDETRPKDLEELQGVFRVLLKNKADNALHYQHQHIPTQHEPCPYIAIKWMSFSQVYCLTYLLSGICSKSDMTQPLKSQQFLIEGIKVVDRELSVNDYETSTIYVRRNQRWFSLLMMTMLLHLGDVYLIKFDLVSAEEALLKATYWSKVCGIWETFKERIALSIGMIMHLGGRIDRALEWYGICMDHVKGSHQDPEGYGAKSLAIINTAFICCGERYFDLQRTKELLAEAKARHAAAPSVNMVCALHILDSWTKDGLIPARQHLQEALKISSALLNTQMRSLTLLLLGNVYLQTHDEQAEKMLRAGYIEASKTSNKIVAASAGSCLKGKLQQLAYGIKASDQAKDNKPVLEDIDHVFQLSLMAPLLHVPNAAEHEK</sequence>
<evidence type="ECO:0000256" key="6">
    <source>
        <dbReference type="ARBA" id="ARBA00023242"/>
    </source>
</evidence>
<dbReference type="OrthoDB" id="5565328at2759"/>
<keyword evidence="5" id="KW-0159">Chromosome partition</keyword>
<dbReference type="PANTHER" id="PTHR21394">
    <property type="entry name" value="MAU2 CHROMATID COHESION FACTOR HOMOLOG"/>
    <property type="match status" value="1"/>
</dbReference>
<dbReference type="GO" id="GO:0007059">
    <property type="term" value="P:chromosome segregation"/>
    <property type="evidence" value="ECO:0007669"/>
    <property type="project" value="UniProtKB-KW"/>
</dbReference>
<dbReference type="Pfam" id="PF10345">
    <property type="entry name" value="Cohesin_load"/>
    <property type="match status" value="1"/>
</dbReference>
<keyword evidence="3" id="KW-0132">Cell division</keyword>
<keyword evidence="7" id="KW-0131">Cell cycle</keyword>
<evidence type="ECO:0000313" key="10">
    <source>
        <dbReference type="Proteomes" id="UP000726737"/>
    </source>
</evidence>
<dbReference type="GO" id="GO:0051301">
    <property type="term" value="P:cell division"/>
    <property type="evidence" value="ECO:0007669"/>
    <property type="project" value="UniProtKB-KW"/>
</dbReference>
<evidence type="ECO:0000256" key="2">
    <source>
        <dbReference type="ARBA" id="ARBA00008585"/>
    </source>
</evidence>
<evidence type="ECO:0008006" key="11">
    <source>
        <dbReference type="Google" id="ProtNLM"/>
    </source>
</evidence>
<gene>
    <name evidence="9" type="ORF">BG011_004991</name>
</gene>
<name>A0A9P6Q002_9FUNG</name>
<dbReference type="GO" id="GO:0005634">
    <property type="term" value="C:nucleus"/>
    <property type="evidence" value="ECO:0007669"/>
    <property type="project" value="UniProtKB-SubCell"/>
</dbReference>
<evidence type="ECO:0000256" key="8">
    <source>
        <dbReference type="SAM" id="MobiDB-lite"/>
    </source>
</evidence>
<protein>
    <recommendedName>
        <fullName evidence="11">MAU2 chromatid cohesion factor homolog</fullName>
    </recommendedName>
</protein>
<organism evidence="9 10">
    <name type="scientific">Mortierella polycephala</name>
    <dbReference type="NCBI Taxonomy" id="41804"/>
    <lineage>
        <taxon>Eukaryota</taxon>
        <taxon>Fungi</taxon>
        <taxon>Fungi incertae sedis</taxon>
        <taxon>Mucoromycota</taxon>
        <taxon>Mortierellomycotina</taxon>
        <taxon>Mortierellomycetes</taxon>
        <taxon>Mortierellales</taxon>
        <taxon>Mortierellaceae</taxon>
        <taxon>Mortierella</taxon>
    </lineage>
</organism>
<dbReference type="GO" id="GO:0007064">
    <property type="term" value="P:mitotic sister chromatid cohesion"/>
    <property type="evidence" value="ECO:0007669"/>
    <property type="project" value="InterPro"/>
</dbReference>
<comment type="caution">
    <text evidence="9">The sequence shown here is derived from an EMBL/GenBank/DDBJ whole genome shotgun (WGS) entry which is preliminary data.</text>
</comment>
<evidence type="ECO:0000256" key="5">
    <source>
        <dbReference type="ARBA" id="ARBA00022829"/>
    </source>
</evidence>
<keyword evidence="10" id="KW-1185">Reference proteome</keyword>
<keyword evidence="6" id="KW-0539">Nucleus</keyword>
<evidence type="ECO:0000256" key="1">
    <source>
        <dbReference type="ARBA" id="ARBA00004123"/>
    </source>
</evidence>
<comment type="similarity">
    <text evidence="2">Belongs to the SCC4/mau-2 family.</text>
</comment>
<reference evidence="9" key="1">
    <citation type="journal article" date="2020" name="Fungal Divers.">
        <title>Resolving the Mortierellaceae phylogeny through synthesis of multi-gene phylogenetics and phylogenomics.</title>
        <authorList>
            <person name="Vandepol N."/>
            <person name="Liber J."/>
            <person name="Desiro A."/>
            <person name="Na H."/>
            <person name="Kennedy M."/>
            <person name="Barry K."/>
            <person name="Grigoriev I.V."/>
            <person name="Miller A.N."/>
            <person name="O'Donnell K."/>
            <person name="Stajich J.E."/>
            <person name="Bonito G."/>
        </authorList>
    </citation>
    <scope>NUCLEOTIDE SEQUENCE</scope>
    <source>
        <strain evidence="9">KOD948</strain>
    </source>
</reference>
<feature type="region of interest" description="Disordered" evidence="8">
    <location>
        <begin position="28"/>
        <end position="50"/>
    </location>
</feature>
<evidence type="ECO:0000256" key="4">
    <source>
        <dbReference type="ARBA" id="ARBA00022776"/>
    </source>
</evidence>
<evidence type="ECO:0000313" key="9">
    <source>
        <dbReference type="EMBL" id="KAG0255660.1"/>
    </source>
</evidence>
<dbReference type="Proteomes" id="UP000726737">
    <property type="component" value="Unassembled WGS sequence"/>
</dbReference>
<comment type="subcellular location">
    <subcellularLocation>
        <location evidence="1">Nucleus</location>
    </subcellularLocation>
</comment>
<dbReference type="EMBL" id="JAAAJA010000338">
    <property type="protein sequence ID" value="KAG0255660.1"/>
    <property type="molecule type" value="Genomic_DNA"/>
</dbReference>
<proteinExistence type="inferred from homology"/>
<keyword evidence="4" id="KW-0498">Mitosis</keyword>
<evidence type="ECO:0000256" key="7">
    <source>
        <dbReference type="ARBA" id="ARBA00023306"/>
    </source>
</evidence>
<accession>A0A9P6Q002</accession>